<dbReference type="OMA" id="HVQMIAR"/>
<gene>
    <name evidence="1" type="primary">CSON010672</name>
</gene>
<protein>
    <submittedName>
        <fullName evidence="1">CSON010672 protein</fullName>
    </submittedName>
</protein>
<sequence length="245" mass="28614">MTLKYLNKIIFFIVIFNFNLILSKDEQPRWQEFKYTGSFRIIDYEGYILKIIRRTIEIFEEKHVSGGNLPILDQSIPINETMNGFNVEGNVLLYDGFVNKIKSVYDLKTNRNAISNSKEAYVKDTLYIEGVSVVYDSLLKFKDYDGNATMVFTFNKMTLNFKITQNLKTKAIQTEMELSSLNCKDFQTMAYPFDKYVQMGVRGIEKSGNAKFCDNFKKSIRTWKFYDCLQQAVNEIGFAELCFYC</sequence>
<organism evidence="1">
    <name type="scientific">Culicoides sonorensis</name>
    <name type="common">Biting midge</name>
    <dbReference type="NCBI Taxonomy" id="179676"/>
    <lineage>
        <taxon>Eukaryota</taxon>
        <taxon>Metazoa</taxon>
        <taxon>Ecdysozoa</taxon>
        <taxon>Arthropoda</taxon>
        <taxon>Hexapoda</taxon>
        <taxon>Insecta</taxon>
        <taxon>Pterygota</taxon>
        <taxon>Neoptera</taxon>
        <taxon>Endopterygota</taxon>
        <taxon>Diptera</taxon>
        <taxon>Nematocera</taxon>
        <taxon>Chironomoidea</taxon>
        <taxon>Ceratopogonidae</taxon>
        <taxon>Ceratopogoninae</taxon>
        <taxon>Culicoides</taxon>
        <taxon>Monoculicoides</taxon>
    </lineage>
</organism>
<name>A0A336LPM7_CULSO</name>
<evidence type="ECO:0000313" key="1">
    <source>
        <dbReference type="EMBL" id="SSX18751.1"/>
    </source>
</evidence>
<reference evidence="1" key="1">
    <citation type="submission" date="2018-07" db="EMBL/GenBank/DDBJ databases">
        <authorList>
            <person name="Quirk P.G."/>
            <person name="Krulwich T.A."/>
        </authorList>
    </citation>
    <scope>NUCLEOTIDE SEQUENCE</scope>
</reference>
<dbReference type="VEuPathDB" id="VectorBase:CSON010672"/>
<dbReference type="AlphaFoldDB" id="A0A336LPM7"/>
<proteinExistence type="predicted"/>
<dbReference type="EMBL" id="UFQT01000043">
    <property type="protein sequence ID" value="SSX18751.1"/>
    <property type="molecule type" value="Genomic_DNA"/>
</dbReference>
<accession>A0A336LPM7</accession>